<evidence type="ECO:0000313" key="2">
    <source>
        <dbReference type="Proteomes" id="UP000516437"/>
    </source>
</evidence>
<dbReference type="Proteomes" id="UP000516437">
    <property type="component" value="Chromosome 2"/>
</dbReference>
<organism evidence="1 2">
    <name type="scientific">Morella rubra</name>
    <name type="common">Chinese bayberry</name>
    <dbReference type="NCBI Taxonomy" id="262757"/>
    <lineage>
        <taxon>Eukaryota</taxon>
        <taxon>Viridiplantae</taxon>
        <taxon>Streptophyta</taxon>
        <taxon>Embryophyta</taxon>
        <taxon>Tracheophyta</taxon>
        <taxon>Spermatophyta</taxon>
        <taxon>Magnoliopsida</taxon>
        <taxon>eudicotyledons</taxon>
        <taxon>Gunneridae</taxon>
        <taxon>Pentapetalae</taxon>
        <taxon>rosids</taxon>
        <taxon>fabids</taxon>
        <taxon>Fagales</taxon>
        <taxon>Myricaceae</taxon>
        <taxon>Morella</taxon>
    </lineage>
</organism>
<accession>A0A6A1WFT4</accession>
<dbReference type="AlphaFoldDB" id="A0A6A1WFT4"/>
<dbReference type="OrthoDB" id="10255630at2759"/>
<protein>
    <submittedName>
        <fullName evidence="1">Uncharacterized protein</fullName>
    </submittedName>
</protein>
<comment type="caution">
    <text evidence="1">The sequence shown here is derived from an EMBL/GenBank/DDBJ whole genome shotgun (WGS) entry which is preliminary data.</text>
</comment>
<dbReference type="EMBL" id="RXIC02000020">
    <property type="protein sequence ID" value="KAB1223246.1"/>
    <property type="molecule type" value="Genomic_DNA"/>
</dbReference>
<sequence>MSGDKTERPAWADAFLVELKQSIRAIVEPTHSLCMELQCRLTGLETKLALTDRALTEELNIMRMELFSMREQLSQLSQSVHTVSIQLQHSSDGG</sequence>
<reference evidence="1 2" key="1">
    <citation type="journal article" date="2019" name="Plant Biotechnol. J.">
        <title>The red bayberry genome and genetic basis of sex determination.</title>
        <authorList>
            <person name="Jia H.M."/>
            <person name="Jia H.J."/>
            <person name="Cai Q.L."/>
            <person name="Wang Y."/>
            <person name="Zhao H.B."/>
            <person name="Yang W.F."/>
            <person name="Wang G.Y."/>
            <person name="Li Y.H."/>
            <person name="Zhan D.L."/>
            <person name="Shen Y.T."/>
            <person name="Niu Q.F."/>
            <person name="Chang L."/>
            <person name="Qiu J."/>
            <person name="Zhao L."/>
            <person name="Xie H.B."/>
            <person name="Fu W.Y."/>
            <person name="Jin J."/>
            <person name="Li X.W."/>
            <person name="Jiao Y."/>
            <person name="Zhou C.C."/>
            <person name="Tu T."/>
            <person name="Chai C.Y."/>
            <person name="Gao J.L."/>
            <person name="Fan L.J."/>
            <person name="van de Weg E."/>
            <person name="Wang J.Y."/>
            <person name="Gao Z.S."/>
        </authorList>
    </citation>
    <scope>NUCLEOTIDE SEQUENCE [LARGE SCALE GENOMIC DNA]</scope>
    <source>
        <tissue evidence="1">Leaves</tissue>
    </source>
</reference>
<keyword evidence="2" id="KW-1185">Reference proteome</keyword>
<evidence type="ECO:0000313" key="1">
    <source>
        <dbReference type="EMBL" id="KAB1223246.1"/>
    </source>
</evidence>
<name>A0A6A1WFT4_9ROSI</name>
<gene>
    <name evidence="1" type="ORF">CJ030_MR2G006028</name>
</gene>
<proteinExistence type="predicted"/>